<comment type="caution">
    <text evidence="1">The sequence shown here is derived from an EMBL/GenBank/DDBJ whole genome shotgun (WGS) entry which is preliminary data.</text>
</comment>
<sequence length="40" mass="4487">MITLLLGFVLLGKKVDGKFVMEKGLHILSLTQLTVLRRTC</sequence>
<keyword evidence="2" id="KW-1185">Reference proteome</keyword>
<organism evidence="1 2">
    <name type="scientific">Camellia lanceoleosa</name>
    <dbReference type="NCBI Taxonomy" id="1840588"/>
    <lineage>
        <taxon>Eukaryota</taxon>
        <taxon>Viridiplantae</taxon>
        <taxon>Streptophyta</taxon>
        <taxon>Embryophyta</taxon>
        <taxon>Tracheophyta</taxon>
        <taxon>Spermatophyta</taxon>
        <taxon>Magnoliopsida</taxon>
        <taxon>eudicotyledons</taxon>
        <taxon>Gunneridae</taxon>
        <taxon>Pentapetalae</taxon>
        <taxon>asterids</taxon>
        <taxon>Ericales</taxon>
        <taxon>Theaceae</taxon>
        <taxon>Camellia</taxon>
    </lineage>
</organism>
<proteinExistence type="predicted"/>
<accession>A0ACC0GMQ8</accession>
<evidence type="ECO:0000313" key="2">
    <source>
        <dbReference type="Proteomes" id="UP001060215"/>
    </source>
</evidence>
<reference evidence="1 2" key="1">
    <citation type="journal article" date="2022" name="Plant J.">
        <title>Chromosome-level genome of Camellia lanceoleosa provides a valuable resource for understanding genome evolution and self-incompatibility.</title>
        <authorList>
            <person name="Gong W."/>
            <person name="Xiao S."/>
            <person name="Wang L."/>
            <person name="Liao Z."/>
            <person name="Chang Y."/>
            <person name="Mo W."/>
            <person name="Hu G."/>
            <person name="Li W."/>
            <person name="Zhao G."/>
            <person name="Zhu H."/>
            <person name="Hu X."/>
            <person name="Ji K."/>
            <person name="Xiang X."/>
            <person name="Song Q."/>
            <person name="Yuan D."/>
            <person name="Jin S."/>
            <person name="Zhang L."/>
        </authorList>
    </citation>
    <scope>NUCLEOTIDE SEQUENCE [LARGE SCALE GENOMIC DNA]</scope>
    <source>
        <strain evidence="1">SQ_2022a</strain>
    </source>
</reference>
<name>A0ACC0GMQ8_9ERIC</name>
<dbReference type="EMBL" id="CM045765">
    <property type="protein sequence ID" value="KAI8001854.1"/>
    <property type="molecule type" value="Genomic_DNA"/>
</dbReference>
<evidence type="ECO:0000313" key="1">
    <source>
        <dbReference type="EMBL" id="KAI8001854.1"/>
    </source>
</evidence>
<dbReference type="Proteomes" id="UP001060215">
    <property type="component" value="Chromosome 8"/>
</dbReference>
<protein>
    <submittedName>
        <fullName evidence="1">Uncharacterized protein</fullName>
    </submittedName>
</protein>
<gene>
    <name evidence="1" type="ORF">LOK49_LG09G00864</name>
</gene>